<proteinExistence type="inferred from homology"/>
<dbReference type="GO" id="GO:0007178">
    <property type="term" value="P:cell surface receptor protein serine/threonine kinase signaling pathway"/>
    <property type="evidence" value="ECO:0007669"/>
    <property type="project" value="TreeGrafter"/>
</dbReference>
<keyword evidence="6" id="KW-0963">Cytoplasm</keyword>
<dbReference type="Pfam" id="PF06239">
    <property type="entry name" value="ECSIT_N"/>
    <property type="match status" value="1"/>
</dbReference>
<keyword evidence="11" id="KW-0539">Nucleus</keyword>
<evidence type="ECO:0000256" key="4">
    <source>
        <dbReference type="ARBA" id="ARBA00007674"/>
    </source>
</evidence>
<name>A0A1B6FQ69_9HEMI</name>
<organism evidence="15">
    <name type="scientific">Cuerna arida</name>
    <dbReference type="NCBI Taxonomy" id="1464854"/>
    <lineage>
        <taxon>Eukaryota</taxon>
        <taxon>Metazoa</taxon>
        <taxon>Ecdysozoa</taxon>
        <taxon>Arthropoda</taxon>
        <taxon>Hexapoda</taxon>
        <taxon>Insecta</taxon>
        <taxon>Pterygota</taxon>
        <taxon>Neoptera</taxon>
        <taxon>Paraneoptera</taxon>
        <taxon>Hemiptera</taxon>
        <taxon>Auchenorrhyncha</taxon>
        <taxon>Membracoidea</taxon>
        <taxon>Cicadellidae</taxon>
        <taxon>Cicadellinae</taxon>
        <taxon>Proconiini</taxon>
        <taxon>Cuerna</taxon>
    </lineage>
</organism>
<evidence type="ECO:0000256" key="13">
    <source>
        <dbReference type="SAM" id="SignalP"/>
    </source>
</evidence>
<dbReference type="GO" id="GO:0005739">
    <property type="term" value="C:mitochondrion"/>
    <property type="evidence" value="ECO:0007669"/>
    <property type="project" value="UniProtKB-SubCell"/>
</dbReference>
<dbReference type="Pfam" id="PF14784">
    <property type="entry name" value="ECSIT_C"/>
    <property type="match status" value="1"/>
</dbReference>
<feature type="chain" id="PRO_5008582999" description="Evolutionarily conserved signaling intermediate in Toll pathway, mitochondrial" evidence="13">
    <location>
        <begin position="22"/>
        <end position="409"/>
    </location>
</feature>
<dbReference type="InterPro" id="IPR010418">
    <property type="entry name" value="ECSIT"/>
</dbReference>
<protein>
    <recommendedName>
        <fullName evidence="5">Evolutionarily conserved signaling intermediate in Toll pathway, mitochondrial</fullName>
    </recommendedName>
</protein>
<comment type="similarity">
    <text evidence="4">Belongs to the ECSIT family.</text>
</comment>
<evidence type="ECO:0000313" key="15">
    <source>
        <dbReference type="EMBL" id="JAS52347.1"/>
    </source>
</evidence>
<dbReference type="AlphaFoldDB" id="A0A1B6FQ69"/>
<dbReference type="EMBL" id="GECZ01017422">
    <property type="protein sequence ID" value="JAS52347.1"/>
    <property type="molecule type" value="Transcribed_RNA"/>
</dbReference>
<evidence type="ECO:0000256" key="10">
    <source>
        <dbReference type="ARBA" id="ARBA00023128"/>
    </source>
</evidence>
<evidence type="ECO:0000256" key="3">
    <source>
        <dbReference type="ARBA" id="ARBA00004496"/>
    </source>
</evidence>
<keyword evidence="7" id="KW-0399">Innate immunity</keyword>
<reference evidence="15" key="1">
    <citation type="submission" date="2015-11" db="EMBL/GenBank/DDBJ databases">
        <title>De novo transcriptome assembly of four potential Pierce s Disease insect vectors from Arizona vineyards.</title>
        <authorList>
            <person name="Tassone E.E."/>
        </authorList>
    </citation>
    <scope>NUCLEOTIDE SEQUENCE</scope>
</reference>
<evidence type="ECO:0000256" key="9">
    <source>
        <dbReference type="ARBA" id="ARBA00022946"/>
    </source>
</evidence>
<evidence type="ECO:0000256" key="8">
    <source>
        <dbReference type="ARBA" id="ARBA00022859"/>
    </source>
</evidence>
<dbReference type="PANTHER" id="PTHR13113:SF1">
    <property type="entry name" value="EVOLUTIONARILY CONSERVED SIGNALING INTERMEDIATE IN TOLL PATHWAY, MITOCHONDRIAL"/>
    <property type="match status" value="1"/>
</dbReference>
<keyword evidence="8" id="KW-0391">Immunity</keyword>
<evidence type="ECO:0000256" key="1">
    <source>
        <dbReference type="ARBA" id="ARBA00004123"/>
    </source>
</evidence>
<dbReference type="InterPro" id="IPR046448">
    <property type="entry name" value="ECSIT_N"/>
</dbReference>
<evidence type="ECO:0000259" key="14">
    <source>
        <dbReference type="SMART" id="SM01284"/>
    </source>
</evidence>
<dbReference type="GO" id="GO:0045087">
    <property type="term" value="P:innate immune response"/>
    <property type="evidence" value="ECO:0007669"/>
    <property type="project" value="UniProtKB-KW"/>
</dbReference>
<feature type="domain" description="ECSIT C-terminal" evidence="14">
    <location>
        <begin position="258"/>
        <end position="379"/>
    </location>
</feature>
<keyword evidence="9" id="KW-0809">Transit peptide</keyword>
<dbReference type="SMART" id="SM01284">
    <property type="entry name" value="ECSIT_Cterm"/>
    <property type="match status" value="1"/>
</dbReference>
<sequence>MTKLFVAFRFFSLDLVRLGSQVSQLCLFTSPSLLRYSLKKQTVFSLTRTYASEQDRFNPEKEKRVATLDAFTETVDKSKETYLDLLHFYKHKDKHRRGHVEFIYVALKHMKEFGVHKDLEAYKSLIDVMPKGKFVAQNVIQAEFQHYPRQQQCIIDLLEEMEINGVCPDEDMEDLLANIFGRRSYAIRRYWRMMYWMPKMRNLSPWPVPEPLPDDSLELAKVAIQRITSVDPATKISVLETKEVKDAIDETWIVSGQSPLQQELIERHEVTEPLFVEGSFRVWLRGTSVNYFILRADPDLTPKPEQDHDDISRLSLPLFEPPTEQQIARVTVVHEQEDSVILATCATGSSSRDSLLSWIRLLQRDNPRLGEIPVLFTLKSPIGTTEPLKEIEGDDPVPVVVNKTPTDKQ</sequence>
<keyword evidence="13" id="KW-0732">Signal</keyword>
<evidence type="ECO:0000256" key="12">
    <source>
        <dbReference type="SAM" id="MobiDB-lite"/>
    </source>
</evidence>
<gene>
    <name evidence="15" type="ORF">g.18744</name>
</gene>
<evidence type="ECO:0000256" key="5">
    <source>
        <dbReference type="ARBA" id="ARBA00019998"/>
    </source>
</evidence>
<evidence type="ECO:0000256" key="11">
    <source>
        <dbReference type="ARBA" id="ARBA00023242"/>
    </source>
</evidence>
<dbReference type="InterPro" id="IPR029342">
    <property type="entry name" value="ECIST_C"/>
</dbReference>
<accession>A0A1B6FQ69</accession>
<dbReference type="GO" id="GO:0005634">
    <property type="term" value="C:nucleus"/>
    <property type="evidence" value="ECO:0007669"/>
    <property type="project" value="UniProtKB-SubCell"/>
</dbReference>
<evidence type="ECO:0000256" key="2">
    <source>
        <dbReference type="ARBA" id="ARBA00004173"/>
    </source>
</evidence>
<feature type="region of interest" description="Disordered" evidence="12">
    <location>
        <begin position="387"/>
        <end position="409"/>
    </location>
</feature>
<dbReference type="PANTHER" id="PTHR13113">
    <property type="entry name" value="ECSIT EVOLUTIONARILY CONSERVED SIGNALING INTERMEDIATE IN TOLL PATHWAYS"/>
    <property type="match status" value="1"/>
</dbReference>
<evidence type="ECO:0000256" key="6">
    <source>
        <dbReference type="ARBA" id="ARBA00022490"/>
    </source>
</evidence>
<feature type="signal peptide" evidence="13">
    <location>
        <begin position="1"/>
        <end position="21"/>
    </location>
</feature>
<keyword evidence="10" id="KW-0496">Mitochondrion</keyword>
<evidence type="ECO:0000256" key="7">
    <source>
        <dbReference type="ARBA" id="ARBA00022588"/>
    </source>
</evidence>
<comment type="subcellular location">
    <subcellularLocation>
        <location evidence="3">Cytoplasm</location>
    </subcellularLocation>
    <subcellularLocation>
        <location evidence="2">Mitochondrion</location>
    </subcellularLocation>
    <subcellularLocation>
        <location evidence="1">Nucleus</location>
    </subcellularLocation>
</comment>